<dbReference type="PANTHER" id="PTHR37012">
    <property type="entry name" value="B-ZIP TRANSCRIPTION FACTOR (EUROFUNG)-RELATED"/>
    <property type="match status" value="1"/>
</dbReference>
<evidence type="ECO:0000313" key="3">
    <source>
        <dbReference type="Proteomes" id="UP000078397"/>
    </source>
</evidence>
<proteinExistence type="predicted"/>
<dbReference type="OrthoDB" id="3535998at2759"/>
<dbReference type="EMBL" id="LSBJ02000024">
    <property type="protein sequence ID" value="OWT42330.1"/>
    <property type="molecule type" value="Genomic_DNA"/>
</dbReference>
<evidence type="ECO:0000256" key="1">
    <source>
        <dbReference type="SAM" id="MobiDB-lite"/>
    </source>
</evidence>
<dbReference type="AlphaFoldDB" id="A0A219ANA6"/>
<dbReference type="GeneID" id="33937295"/>
<evidence type="ECO:0008006" key="4">
    <source>
        <dbReference type="Google" id="ProtNLM"/>
    </source>
</evidence>
<name>A0A219ANA6_METCM</name>
<comment type="caution">
    <text evidence="2">The sequence shown here is derived from an EMBL/GenBank/DDBJ whole genome shotgun (WGS) entry which is preliminary data.</text>
</comment>
<reference evidence="2 3" key="1">
    <citation type="journal article" date="2016" name="PLoS Pathog.">
        <title>Biosynthesis of antibiotic leucinostatins in bio-control fungus Purpureocillium lilacinum and their inhibition on phytophthora revealed by genome mining.</title>
        <authorList>
            <person name="Wang G."/>
            <person name="Liu Z."/>
            <person name="Lin R."/>
            <person name="Li E."/>
            <person name="Mao Z."/>
            <person name="Ling J."/>
            <person name="Yang Y."/>
            <person name="Yin W.B."/>
            <person name="Xie B."/>
        </authorList>
    </citation>
    <scope>NUCLEOTIDE SEQUENCE [LARGE SCALE GENOMIC DNA]</scope>
    <source>
        <strain evidence="2">170</strain>
    </source>
</reference>
<gene>
    <name evidence="2" type="ORF">VFPPC_18564</name>
</gene>
<dbReference type="GO" id="GO:0003700">
    <property type="term" value="F:DNA-binding transcription factor activity"/>
    <property type="evidence" value="ECO:0007669"/>
    <property type="project" value="InterPro"/>
</dbReference>
<feature type="compositionally biased region" description="Basic and acidic residues" evidence="1">
    <location>
        <begin position="213"/>
        <end position="226"/>
    </location>
</feature>
<organism evidence="2 3">
    <name type="scientific">Pochonia chlamydosporia 170</name>
    <dbReference type="NCBI Taxonomy" id="1380566"/>
    <lineage>
        <taxon>Eukaryota</taxon>
        <taxon>Fungi</taxon>
        <taxon>Dikarya</taxon>
        <taxon>Ascomycota</taxon>
        <taxon>Pezizomycotina</taxon>
        <taxon>Sordariomycetes</taxon>
        <taxon>Hypocreomycetidae</taxon>
        <taxon>Hypocreales</taxon>
        <taxon>Clavicipitaceae</taxon>
        <taxon>Pochonia</taxon>
    </lineage>
</organism>
<evidence type="ECO:0000313" key="2">
    <source>
        <dbReference type="EMBL" id="OWT42330.1"/>
    </source>
</evidence>
<protein>
    <recommendedName>
        <fullName evidence="4">BZIP domain-containing protein</fullName>
    </recommendedName>
</protein>
<keyword evidence="3" id="KW-1185">Reference proteome</keyword>
<dbReference type="SUPFAM" id="SSF57959">
    <property type="entry name" value="Leucine zipper domain"/>
    <property type="match status" value="1"/>
</dbReference>
<dbReference type="InterPro" id="IPR046347">
    <property type="entry name" value="bZIP_sf"/>
</dbReference>
<dbReference type="Gene3D" id="1.20.5.170">
    <property type="match status" value="1"/>
</dbReference>
<dbReference type="CDD" id="cd14688">
    <property type="entry name" value="bZIP_YAP"/>
    <property type="match status" value="1"/>
</dbReference>
<dbReference type="KEGG" id="pchm:VFPPC_18564"/>
<dbReference type="Proteomes" id="UP000078397">
    <property type="component" value="Unassembled WGS sequence"/>
</dbReference>
<feature type="region of interest" description="Disordered" evidence="1">
    <location>
        <begin position="213"/>
        <end position="232"/>
    </location>
</feature>
<accession>A0A219ANA6</accession>
<sequence length="232" mass="26069">MLSLGQMNITAGISRTRSSKVIADVRQQQQTEICMSLNKPQILLPGILSECHLRQQAALLSSFVANRPQGSRQTATLTPDKLERKRTHDRIAQRAARQRTKQYIAQLEFAVRELELQTASDPVVQELTSQNQALTAEIVYLRTCLTFKNAVMSWTPFHELYHVERHPQFLGPAVSALPGPWTYQQVSGPSNASAFNTLSSSDEISGTTMFTDKQRQHGNADQRTPLEHSLVW</sequence>
<dbReference type="RefSeq" id="XP_022284866.1">
    <property type="nucleotide sequence ID" value="XM_022430155.1"/>
</dbReference>